<sequence length="568" mass="62016">MIISVTCSQKWESAAHKSDMNNSAINMTINNSYAFTAVNDRFLQLDSRPHAPIPTATLREAMGLVDASGVADLFVEWATEDGKAVRATRLSARQVLAVWVALGLAQREATISNVTSALSQHLTPARRRALGLTDDFSKHSPEQVARMVRRATSALTDVMDAFPTSTRGRRLTKGEWDGGLAERASSSVELEQRRRRFVVFANRLLEAQHKAAAVSDPQRGVSIVADSRFRSAGVRGVGQRRMDALGDTELVSLEPDAGFWVQDPTGADRRARYGWEDELAVLISSDPDQPRSVPNIVIGFNPHLPSSGFATAAAEMLHDIAGRGAGLDHVVLDRAYMATRPDVLRTPLMNLGVKLVADYPTNRLGVQAVSGAGILVDGTWYAPSLPVELQNAGKESASVSGGAALSDRMEAAKVLKKKVAARAEFSRQHPRAADVSDRDEQFYPYKSEQWNKLYGMGRGAFETYAAALSRTEQNRPGRRRMRGATALAFFGLLEVVGTNARILEDFRAAQQRPRTRRVVLPPLVPAVSAPVSRESSDCRPKRPRRSIVMCPAFGAMTTYPSIKREAGN</sequence>
<reference evidence="1 2" key="1">
    <citation type="submission" date="2015-02" db="EMBL/GenBank/DDBJ databases">
        <title>Draft genome sequences of ten Microbacterium spp. with emphasis on heavy metal contaminated environments.</title>
        <authorList>
            <person name="Corretto E."/>
        </authorList>
    </citation>
    <scope>NUCLEOTIDE SEQUENCE [LARGE SCALE GENOMIC DNA]</scope>
    <source>
        <strain evidence="1 2">BEL4b</strain>
    </source>
</reference>
<accession>A0A0F0L6H9</accession>
<proteinExistence type="predicted"/>
<dbReference type="PATRIC" id="fig|82380.11.peg.3390"/>
<gene>
    <name evidence="1" type="ORF">RS83_03360</name>
</gene>
<protein>
    <submittedName>
        <fullName evidence="1">Uncharacterized protein</fullName>
    </submittedName>
</protein>
<organism evidence="1 2">
    <name type="scientific">Microbacterium oxydans</name>
    <dbReference type="NCBI Taxonomy" id="82380"/>
    <lineage>
        <taxon>Bacteria</taxon>
        <taxon>Bacillati</taxon>
        <taxon>Actinomycetota</taxon>
        <taxon>Actinomycetes</taxon>
        <taxon>Micrococcales</taxon>
        <taxon>Microbacteriaceae</taxon>
        <taxon>Microbacterium</taxon>
    </lineage>
</organism>
<dbReference type="Proteomes" id="UP000033640">
    <property type="component" value="Unassembled WGS sequence"/>
</dbReference>
<evidence type="ECO:0000313" key="1">
    <source>
        <dbReference type="EMBL" id="KJL28289.1"/>
    </source>
</evidence>
<name>A0A0F0L6H9_9MICO</name>
<dbReference type="AlphaFoldDB" id="A0A0F0L6H9"/>
<comment type="caution">
    <text evidence="1">The sequence shown here is derived from an EMBL/GenBank/DDBJ whole genome shotgun (WGS) entry which is preliminary data.</text>
</comment>
<evidence type="ECO:0000313" key="2">
    <source>
        <dbReference type="Proteomes" id="UP000033640"/>
    </source>
</evidence>
<dbReference type="EMBL" id="JYIW01000026">
    <property type="protein sequence ID" value="KJL28289.1"/>
    <property type="molecule type" value="Genomic_DNA"/>
</dbReference>